<reference evidence="2" key="2">
    <citation type="submission" date="2020-11" db="EMBL/GenBank/DDBJ databases">
        <authorList>
            <person name="McCartney M.A."/>
            <person name="Auch B."/>
            <person name="Kono T."/>
            <person name="Mallez S."/>
            <person name="Becker A."/>
            <person name="Gohl D.M."/>
            <person name="Silverstein K.A.T."/>
            <person name="Koren S."/>
            <person name="Bechman K.B."/>
            <person name="Herman A."/>
            <person name="Abrahante J.E."/>
            <person name="Garbe J."/>
        </authorList>
    </citation>
    <scope>NUCLEOTIDE SEQUENCE</scope>
    <source>
        <strain evidence="2">Duluth1</strain>
        <tissue evidence="2">Whole animal</tissue>
    </source>
</reference>
<dbReference type="AlphaFoldDB" id="A0A9D4RFX9"/>
<proteinExistence type="predicted"/>
<dbReference type="InterPro" id="IPR011042">
    <property type="entry name" value="6-blade_b-propeller_TolB-like"/>
</dbReference>
<dbReference type="Proteomes" id="UP000828390">
    <property type="component" value="Unassembled WGS sequence"/>
</dbReference>
<evidence type="ECO:0000313" key="2">
    <source>
        <dbReference type="EMBL" id="KAH3866834.1"/>
    </source>
</evidence>
<dbReference type="Gene3D" id="2.120.10.30">
    <property type="entry name" value="TolB, C-terminal domain"/>
    <property type="match status" value="1"/>
</dbReference>
<dbReference type="EMBL" id="JAIWYP010000002">
    <property type="protein sequence ID" value="KAH3866834.1"/>
    <property type="molecule type" value="Genomic_DNA"/>
</dbReference>
<keyword evidence="3" id="KW-1185">Reference proteome</keyword>
<feature type="coiled-coil region" evidence="1">
    <location>
        <begin position="15"/>
        <end position="89"/>
    </location>
</feature>
<evidence type="ECO:0000313" key="3">
    <source>
        <dbReference type="Proteomes" id="UP000828390"/>
    </source>
</evidence>
<keyword evidence="1" id="KW-0175">Coiled coil</keyword>
<reference evidence="2" key="1">
    <citation type="journal article" date="2019" name="bioRxiv">
        <title>The Genome of the Zebra Mussel, Dreissena polymorpha: A Resource for Invasive Species Research.</title>
        <authorList>
            <person name="McCartney M.A."/>
            <person name="Auch B."/>
            <person name="Kono T."/>
            <person name="Mallez S."/>
            <person name="Zhang Y."/>
            <person name="Obille A."/>
            <person name="Becker A."/>
            <person name="Abrahante J.E."/>
            <person name="Garbe J."/>
            <person name="Badalamenti J.P."/>
            <person name="Herman A."/>
            <person name="Mangelson H."/>
            <person name="Liachko I."/>
            <person name="Sullivan S."/>
            <person name="Sone E.D."/>
            <person name="Koren S."/>
            <person name="Silverstein K.A.T."/>
            <person name="Beckman K.B."/>
            <person name="Gohl D.M."/>
        </authorList>
    </citation>
    <scope>NUCLEOTIDE SEQUENCE</scope>
    <source>
        <strain evidence="2">Duluth1</strain>
        <tissue evidence="2">Whole animal</tissue>
    </source>
</reference>
<evidence type="ECO:0000256" key="1">
    <source>
        <dbReference type="SAM" id="Coils"/>
    </source>
</evidence>
<protein>
    <submittedName>
        <fullName evidence="2">Uncharacterized protein</fullName>
    </submittedName>
</protein>
<accession>A0A9D4RFX9</accession>
<name>A0A9D4RFX9_DREPO</name>
<organism evidence="2 3">
    <name type="scientific">Dreissena polymorpha</name>
    <name type="common">Zebra mussel</name>
    <name type="synonym">Mytilus polymorpha</name>
    <dbReference type="NCBI Taxonomy" id="45954"/>
    <lineage>
        <taxon>Eukaryota</taxon>
        <taxon>Metazoa</taxon>
        <taxon>Spiralia</taxon>
        <taxon>Lophotrochozoa</taxon>
        <taxon>Mollusca</taxon>
        <taxon>Bivalvia</taxon>
        <taxon>Autobranchia</taxon>
        <taxon>Heteroconchia</taxon>
        <taxon>Euheterodonta</taxon>
        <taxon>Imparidentia</taxon>
        <taxon>Neoheterodontei</taxon>
        <taxon>Myida</taxon>
        <taxon>Dreissenoidea</taxon>
        <taxon>Dreissenidae</taxon>
        <taxon>Dreissena</taxon>
    </lineage>
</organism>
<sequence>MAELRKFKRTQEVCINFVEESYSEKLQEIRELRTKLNADLDDLEATTLIELDEIRTTLQTPLRKDIDNCSRLKDELQNLSEAVHGLGDKSQIYIEFIASRKCLDKIHESESYLKEITIKIQSPIIFKGNIEIEQYLSKQYSLISIAHSVQSLPLKMDPDHVLNVETKSAYNVNISGDTSRTCFVMGMCSLPSGKVIVADYNNKSVKLLEEHFNVSSNCMLNSPPLDICHINSSDVAVTLGRSGVQFVYVRNGQLVKRRTLQVPHAAGIAHHQGALYITSGTALYHYTLTGSLVKKLYEDTGSSGKVFRCAVSPAGDRIYVTNYDQHKLRILTTDGSLISTFTDPELQNPFDVHISPAFQVTVCGYSSHTVLQVDPEGRKKLATLASQKGGVSKPVCVCCNNNMHQIIVGLFDSNNIIVMKLK</sequence>
<gene>
    <name evidence="2" type="ORF">DPMN_029957</name>
</gene>
<dbReference type="OrthoDB" id="6111574at2759"/>
<dbReference type="SUPFAM" id="SSF101898">
    <property type="entry name" value="NHL repeat"/>
    <property type="match status" value="1"/>
</dbReference>
<comment type="caution">
    <text evidence="2">The sequence shown here is derived from an EMBL/GenBank/DDBJ whole genome shotgun (WGS) entry which is preliminary data.</text>
</comment>